<evidence type="ECO:0000259" key="1">
    <source>
        <dbReference type="Pfam" id="PF00561"/>
    </source>
</evidence>
<dbReference type="PANTHER" id="PTHR43798:SF33">
    <property type="entry name" value="HYDROLASE, PUTATIVE (AFU_ORTHOLOGUE AFUA_2G14860)-RELATED"/>
    <property type="match status" value="1"/>
</dbReference>
<dbReference type="PRINTS" id="PR00111">
    <property type="entry name" value="ABHYDROLASE"/>
</dbReference>
<dbReference type="AlphaFoldDB" id="A0A224AKM6"/>
<keyword evidence="2" id="KW-0378">Hydrolase</keyword>
<dbReference type="SUPFAM" id="SSF53474">
    <property type="entry name" value="alpha/beta-Hydrolases"/>
    <property type="match status" value="1"/>
</dbReference>
<accession>A0A224AKM6</accession>
<reference evidence="2 3" key="1">
    <citation type="submission" date="2014-06" db="EMBL/GenBank/DDBJ databases">
        <title>Genome sequence of the intracellular symbiont Blattabacterium cuenoti, strain STAT from the wood feeding cockroach Salganea taiwanensis taiwanensis.</title>
        <authorList>
            <person name="Kinjo Y."/>
            <person name="Ohkuma M."/>
            <person name="Tokuda G."/>
        </authorList>
    </citation>
    <scope>NUCLEOTIDE SEQUENCE [LARGE SCALE GENOMIC DNA]</scope>
    <source>
        <strain evidence="2 3">STAT</strain>
    </source>
</reference>
<dbReference type="InterPro" id="IPR029058">
    <property type="entry name" value="AB_hydrolase_fold"/>
</dbReference>
<dbReference type="GO" id="GO:0016020">
    <property type="term" value="C:membrane"/>
    <property type="evidence" value="ECO:0007669"/>
    <property type="project" value="TreeGrafter"/>
</dbReference>
<dbReference type="PANTHER" id="PTHR43798">
    <property type="entry name" value="MONOACYLGLYCEROL LIPASE"/>
    <property type="match status" value="1"/>
</dbReference>
<dbReference type="RefSeq" id="WP_119305666.1">
    <property type="nucleotide sequence ID" value="NZ_AP014608.1"/>
</dbReference>
<evidence type="ECO:0000313" key="2">
    <source>
        <dbReference type="EMBL" id="BBA17414.1"/>
    </source>
</evidence>
<sequence length="261" mass="30257">MTNIFYKIKGKGIPIVLLHGFMESLEIWNFLYNSKIPNKYKILSIDFPGHGKSIFTLEKKNIVFTMEKTAEIVKKIVKKENIKKAIFIGHSMGGYVALAMAEKYPEMFLGLCLLHSTTKSDTLEKKKNRIQSIQLAIHHYPLFISKSVKKLFHYEKLSSLQKEISFIKNIASNTNIQSIISFLKGMAIRKDRTFLLRTTKFPKLYISGLYDRVLDIKKNYEETKNGNKIYFVAIPTGHMGHIEKPKEIIKILENFIDFSHF</sequence>
<keyword evidence="3" id="KW-1185">Reference proteome</keyword>
<proteinExistence type="predicted"/>
<dbReference type="Pfam" id="PF00561">
    <property type="entry name" value="Abhydrolase_1"/>
    <property type="match status" value="1"/>
</dbReference>
<dbReference type="InterPro" id="IPR000073">
    <property type="entry name" value="AB_hydrolase_1"/>
</dbReference>
<dbReference type="GO" id="GO:0016787">
    <property type="term" value="F:hydrolase activity"/>
    <property type="evidence" value="ECO:0007669"/>
    <property type="project" value="UniProtKB-KW"/>
</dbReference>
<evidence type="ECO:0000313" key="3">
    <source>
        <dbReference type="Proteomes" id="UP000263619"/>
    </source>
</evidence>
<dbReference type="EMBL" id="AP014608">
    <property type="protein sequence ID" value="BBA17414.1"/>
    <property type="molecule type" value="Genomic_DNA"/>
</dbReference>
<feature type="domain" description="AB hydrolase-1" evidence="1">
    <location>
        <begin position="14"/>
        <end position="245"/>
    </location>
</feature>
<protein>
    <submittedName>
        <fullName evidence="2">Alpha/beta fold hydrolase</fullName>
    </submittedName>
</protein>
<dbReference type="InterPro" id="IPR050266">
    <property type="entry name" value="AB_hydrolase_sf"/>
</dbReference>
<name>A0A224AKM6_9FLAO</name>
<dbReference type="Gene3D" id="3.40.50.1820">
    <property type="entry name" value="alpha/beta hydrolase"/>
    <property type="match status" value="1"/>
</dbReference>
<organism evidence="2 3">
    <name type="scientific">Blattabacterium cuenoti STAT</name>
    <dbReference type="NCBI Taxonomy" id="1457030"/>
    <lineage>
        <taxon>Bacteria</taxon>
        <taxon>Pseudomonadati</taxon>
        <taxon>Bacteroidota</taxon>
        <taxon>Flavobacteriia</taxon>
        <taxon>Flavobacteriales</taxon>
        <taxon>Blattabacteriaceae</taxon>
        <taxon>Blattabacterium</taxon>
    </lineage>
</organism>
<dbReference type="OrthoDB" id="252464at2"/>
<gene>
    <name evidence="2" type="ORF">STAT_507</name>
</gene>
<dbReference type="Proteomes" id="UP000263619">
    <property type="component" value="Chromosome"/>
</dbReference>